<keyword evidence="3" id="KW-1185">Reference proteome</keyword>
<organism evidence="2 3">
    <name type="scientific">Pseudomonas phage vB_PaeS_SCUT-S3</name>
    <dbReference type="NCBI Taxonomy" id="2382122"/>
    <lineage>
        <taxon>Viruses</taxon>
        <taxon>Duplodnaviria</taxon>
        <taxon>Heunggongvirae</taxon>
        <taxon>Uroviricota</taxon>
        <taxon>Caudoviricetes</taxon>
        <taxon>Jondennisvirinae</taxon>
        <taxon>Septimatrevirus</taxon>
        <taxon>Septimatrevirus SCUTS3</taxon>
    </lineage>
</organism>
<evidence type="ECO:0000313" key="2">
    <source>
        <dbReference type="EMBL" id="AZF90031.1"/>
    </source>
</evidence>
<protein>
    <submittedName>
        <fullName evidence="2">Tail protein</fullName>
    </submittedName>
</protein>
<feature type="region of interest" description="Disordered" evidence="1">
    <location>
        <begin position="183"/>
        <end position="205"/>
    </location>
</feature>
<evidence type="ECO:0000313" key="3">
    <source>
        <dbReference type="Proteomes" id="UP000278799"/>
    </source>
</evidence>
<sequence>MGGSSKKVTVGYKYYAGMHMVLCHGPVDYLREIRVDDKTLTSLQMGSGTYTVNRPDLFGGEGREGGVSGVFDVMNGEDTQTQNLYLVSKLGNLVPAFRGVLSVVLRQMYLGINPYLKTWSYRASRIHVRQNGIAQWYDEKAEISERILSLTDSWKYKEEPPGSTANYSSPSYDDSAWPSGPGGFGNVASGAGDGSGEHTPPSGTIVFGGVSPVPAGCSIWIRKDIGPITRGPIYVELWHDDGPELWFNGTKLVINELSYFHSVTQVPGTLISATGPNIVACKVTDSFKNGSPSGNPTYIYAGMQMLGQQDMNPAHIIRECLTDPLWGMGYNESDIDETSFRYAADTLYDEGMGMSLLWDTEVSIEEFVALVCKHINASIYVDRRTGKFILKLIRQDYDEETLLQLNPSNVSKVQDFTRVQFGELVNAVTVSYWNAGIGDTSTLTVQDIALAAMQGANIGTSIKYEGFTNANIASRVAQRDLKTLSSPLVSCTVYANTDAEPLNIGDCFKLTWPDYDLDEVVMRVTGIGYGDGKSNRVRITCSQDVYAMPDEAYIAQTPPEGIPSDAAPGPVLYRLPYEVPYLEAVQQAGQTVVDNNVATNPEIGYVGIAAIRPQSNALNAEFQLNSGAGFENQGIVDFCPSAITTVAIGKMTTSFTVSDVQDSAQIPGGSWLQIGTEIMEYVSLIAGTLTVKRGLLDTVPVEHASGSPVFFWDAYGVSDDTQYVAGESIDVKLLTATGSGVLGLLEAPTDTVELVGRMAMPYPPGNFKINAQYFPETIGGSDGLSLTWAHRDRRQQTGADYVDFTEGDIGPEAGTTYNVRIYNELGILIHTESAISGTSYDYTTAQETSDNGGIAGDPNWNNVVALLHMNAAFTDETGKSWTSSGSPSINNTTYKFGGGSGFFNAGPYIEGPTSADWAFGTGDFTVECWAYATSMPTGLYFSPVGNWVSNTGGCFFLRPSGVMSWHSGGSTYVSAGGAFTINAWHHIAYSRQSGVGRLFVDGVQVASAADTVDFTWTQAFRIGNNRTTTDQWRGYVDEVRITKGVARYTAAFTPPSQEFYSNLPTARLNGKVRIELESERDSIVSYQAHNHTVERLGYGFNYGDRYGN</sequence>
<dbReference type="Pfam" id="PF13385">
    <property type="entry name" value="Laminin_G_3"/>
    <property type="match status" value="1"/>
</dbReference>
<proteinExistence type="predicted"/>
<dbReference type="SUPFAM" id="SSF49899">
    <property type="entry name" value="Concanavalin A-like lectins/glucanases"/>
    <property type="match status" value="1"/>
</dbReference>
<evidence type="ECO:0000256" key="1">
    <source>
        <dbReference type="SAM" id="MobiDB-lite"/>
    </source>
</evidence>
<reference evidence="2 3" key="1">
    <citation type="submission" date="2018-11" db="EMBL/GenBank/DDBJ databases">
        <authorList>
            <person name="Lin Z."/>
            <person name="Wang T."/>
            <person name="Guo Y."/>
        </authorList>
    </citation>
    <scope>NUCLEOTIDE SEQUENCE [LARGE SCALE GENOMIC DNA]</scope>
</reference>
<dbReference type="Gene3D" id="2.60.120.200">
    <property type="match status" value="1"/>
</dbReference>
<accession>A0A3S8G5W9</accession>
<dbReference type="Proteomes" id="UP000278799">
    <property type="component" value="Segment"/>
</dbReference>
<gene>
    <name evidence="2" type="ORF">S3_026</name>
</gene>
<name>A0A3S8G5W9_9CAUD</name>
<dbReference type="EMBL" id="MK165657">
    <property type="protein sequence ID" value="AZF90031.1"/>
    <property type="molecule type" value="Genomic_DNA"/>
</dbReference>
<dbReference type="InterPro" id="IPR013320">
    <property type="entry name" value="ConA-like_dom_sf"/>
</dbReference>